<accession>A0AAP0BMI0</accession>
<feature type="compositionally biased region" description="Low complexity" evidence="2">
    <location>
        <begin position="597"/>
        <end position="612"/>
    </location>
</feature>
<evidence type="ECO:0000256" key="2">
    <source>
        <dbReference type="SAM" id="MobiDB-lite"/>
    </source>
</evidence>
<protein>
    <submittedName>
        <fullName evidence="3">Uncharacterized protein</fullName>
    </submittedName>
</protein>
<dbReference type="AlphaFoldDB" id="A0AAP0BMI0"/>
<keyword evidence="4" id="KW-1185">Reference proteome</keyword>
<proteinExistence type="predicted"/>
<organism evidence="3 4">
    <name type="scientific">Platanthera zijinensis</name>
    <dbReference type="NCBI Taxonomy" id="2320716"/>
    <lineage>
        <taxon>Eukaryota</taxon>
        <taxon>Viridiplantae</taxon>
        <taxon>Streptophyta</taxon>
        <taxon>Embryophyta</taxon>
        <taxon>Tracheophyta</taxon>
        <taxon>Spermatophyta</taxon>
        <taxon>Magnoliopsida</taxon>
        <taxon>Liliopsida</taxon>
        <taxon>Asparagales</taxon>
        <taxon>Orchidaceae</taxon>
        <taxon>Orchidoideae</taxon>
        <taxon>Orchideae</taxon>
        <taxon>Orchidinae</taxon>
        <taxon>Platanthera</taxon>
    </lineage>
</organism>
<gene>
    <name evidence="3" type="ORF">KSP39_PZI008903</name>
</gene>
<name>A0AAP0BMI0_9ASPA</name>
<comment type="caution">
    <text evidence="3">The sequence shown here is derived from an EMBL/GenBank/DDBJ whole genome shotgun (WGS) entry which is preliminary data.</text>
</comment>
<keyword evidence="1" id="KW-0175">Coiled coil</keyword>
<feature type="coiled-coil region" evidence="1">
    <location>
        <begin position="335"/>
        <end position="376"/>
    </location>
</feature>
<sequence length="674" mass="76164">MSWLKSAVSKAVEVSGKNNLTRSVRNYADNVVHQAGQAVIGGAKILQDRMGIKNYVSFKQTLRRLEEAAVSCSGQERVQLLRRWLLALKETEHLSGGPAEDKSTEETKKFTPILFFDSDMEGEPMNFRDVFLHSQAVEGISLSMILQAPNEAEVSLLLEIFGLCFTGGKEVHNAVISSIQDLAKAFSPYEDEVLVKKEELLQFAQGAISGLKLNADIARLDAEAYKLRQSIDGIRLLQISSSENDNKTSEKGTLLTEEALKEALAEVRLCSRIETLLLKKKTINSGDSPEIHSQKVDKLKVLSESLTNSSSKAEKRILDNRHQKEEALNFRAAKVTEVDEMEKELLAEIAVLEQQRDQLEAELKKVTISLNATTSRLNKTREERDLFDEASDKVVLHLKAKEDELSKSVVSCKVEANVVQTWINFLEDTWNLQASFTEMKEKQTNDELDKYGSYLLNLMKYRLSTLKDELVPSINRLGTFIDNLKKFNERSEMIRDAEHEILKDTNPKKFLEEEYLEVERKIVTAFGLVDHMKEIFYAEQRSEYRKNDAELQKLFNAVEKLRTDFNSAQRPILEIEALKEKAAREGKQQGQPHAAESIPSPNSAKSSPKSVKFVLHESPKSTAPLTGEQQHDPESELAKFEKEFGDVGEIFSSEEVGGWEFDELEEELRSGANN</sequence>
<feature type="region of interest" description="Disordered" evidence="2">
    <location>
        <begin position="581"/>
        <end position="636"/>
    </location>
</feature>
<dbReference type="EMBL" id="JBBWWQ010000007">
    <property type="protein sequence ID" value="KAK8943133.1"/>
    <property type="molecule type" value="Genomic_DNA"/>
</dbReference>
<dbReference type="PANTHER" id="PTHR34121:SF1">
    <property type="entry name" value="FILAMIN-A-INTERACTING PROTEIN 1"/>
    <property type="match status" value="1"/>
</dbReference>
<reference evidence="3 4" key="1">
    <citation type="journal article" date="2022" name="Nat. Plants">
        <title>Genomes of leafy and leafless Platanthera orchids illuminate the evolution of mycoheterotrophy.</title>
        <authorList>
            <person name="Li M.H."/>
            <person name="Liu K.W."/>
            <person name="Li Z."/>
            <person name="Lu H.C."/>
            <person name="Ye Q.L."/>
            <person name="Zhang D."/>
            <person name="Wang J.Y."/>
            <person name="Li Y.F."/>
            <person name="Zhong Z.M."/>
            <person name="Liu X."/>
            <person name="Yu X."/>
            <person name="Liu D.K."/>
            <person name="Tu X.D."/>
            <person name="Liu B."/>
            <person name="Hao Y."/>
            <person name="Liao X.Y."/>
            <person name="Jiang Y.T."/>
            <person name="Sun W.H."/>
            <person name="Chen J."/>
            <person name="Chen Y.Q."/>
            <person name="Ai Y."/>
            <person name="Zhai J.W."/>
            <person name="Wu S.S."/>
            <person name="Zhou Z."/>
            <person name="Hsiao Y.Y."/>
            <person name="Wu W.L."/>
            <person name="Chen Y.Y."/>
            <person name="Lin Y.F."/>
            <person name="Hsu J.L."/>
            <person name="Li C.Y."/>
            <person name="Wang Z.W."/>
            <person name="Zhao X."/>
            <person name="Zhong W.Y."/>
            <person name="Ma X.K."/>
            <person name="Ma L."/>
            <person name="Huang J."/>
            <person name="Chen G.Z."/>
            <person name="Huang M.Z."/>
            <person name="Huang L."/>
            <person name="Peng D.H."/>
            <person name="Luo Y.B."/>
            <person name="Zou S.Q."/>
            <person name="Chen S.P."/>
            <person name="Lan S."/>
            <person name="Tsai W.C."/>
            <person name="Van de Peer Y."/>
            <person name="Liu Z.J."/>
        </authorList>
    </citation>
    <scope>NUCLEOTIDE SEQUENCE [LARGE SCALE GENOMIC DNA]</scope>
    <source>
        <strain evidence="3">Lor287</strain>
    </source>
</reference>
<dbReference type="PANTHER" id="PTHR34121">
    <property type="entry name" value="MYOSIN-11"/>
    <property type="match status" value="1"/>
</dbReference>
<evidence type="ECO:0000313" key="3">
    <source>
        <dbReference type="EMBL" id="KAK8943133.1"/>
    </source>
</evidence>
<dbReference type="Proteomes" id="UP001418222">
    <property type="component" value="Unassembled WGS sequence"/>
</dbReference>
<evidence type="ECO:0000256" key="1">
    <source>
        <dbReference type="SAM" id="Coils"/>
    </source>
</evidence>
<evidence type="ECO:0000313" key="4">
    <source>
        <dbReference type="Proteomes" id="UP001418222"/>
    </source>
</evidence>